<dbReference type="PANTHER" id="PTHR43298">
    <property type="entry name" value="MULTIDRUG RESISTANCE PROTEIN NORM-RELATED"/>
    <property type="match status" value="1"/>
</dbReference>
<evidence type="ECO:0000256" key="7">
    <source>
        <dbReference type="ARBA" id="ARBA00023065"/>
    </source>
</evidence>
<keyword evidence="6 10" id="KW-1133">Transmembrane helix</keyword>
<evidence type="ECO:0000256" key="2">
    <source>
        <dbReference type="ARBA" id="ARBA00022448"/>
    </source>
</evidence>
<evidence type="ECO:0000256" key="5">
    <source>
        <dbReference type="ARBA" id="ARBA00022692"/>
    </source>
</evidence>
<evidence type="ECO:0000313" key="12">
    <source>
        <dbReference type="Proteomes" id="UP000430120"/>
    </source>
</evidence>
<dbReference type="AlphaFoldDB" id="A0A643FCD2"/>
<feature type="transmembrane region" description="Helical" evidence="10">
    <location>
        <begin position="394"/>
        <end position="415"/>
    </location>
</feature>
<name>A0A643FCD2_IDEDE</name>
<evidence type="ECO:0000256" key="4">
    <source>
        <dbReference type="ARBA" id="ARBA00022475"/>
    </source>
</evidence>
<keyword evidence="4" id="KW-1003">Cell membrane</keyword>
<dbReference type="PIRSF" id="PIRSF006603">
    <property type="entry name" value="DinF"/>
    <property type="match status" value="1"/>
</dbReference>
<dbReference type="PANTHER" id="PTHR43298:SF2">
    <property type="entry name" value="FMN_FAD EXPORTER YEEO-RELATED"/>
    <property type="match status" value="1"/>
</dbReference>
<feature type="transmembrane region" description="Helical" evidence="10">
    <location>
        <begin position="242"/>
        <end position="268"/>
    </location>
</feature>
<feature type="transmembrane region" description="Helical" evidence="10">
    <location>
        <begin position="131"/>
        <end position="151"/>
    </location>
</feature>
<feature type="transmembrane region" description="Helical" evidence="10">
    <location>
        <begin position="323"/>
        <end position="341"/>
    </location>
</feature>
<keyword evidence="8 10" id="KW-0472">Membrane</keyword>
<dbReference type="GO" id="GO:0042910">
    <property type="term" value="F:xenobiotic transmembrane transporter activity"/>
    <property type="evidence" value="ECO:0007669"/>
    <property type="project" value="InterPro"/>
</dbReference>
<dbReference type="InterPro" id="IPR048279">
    <property type="entry name" value="MdtK-like"/>
</dbReference>
<dbReference type="Proteomes" id="UP000430120">
    <property type="component" value="Unassembled WGS sequence"/>
</dbReference>
<feature type="transmembrane region" description="Helical" evidence="10">
    <location>
        <begin position="427"/>
        <end position="446"/>
    </location>
</feature>
<feature type="transmembrane region" description="Helical" evidence="10">
    <location>
        <begin position="12"/>
        <end position="33"/>
    </location>
</feature>
<dbReference type="GO" id="GO:0005886">
    <property type="term" value="C:plasma membrane"/>
    <property type="evidence" value="ECO:0007669"/>
    <property type="project" value="UniProtKB-SubCell"/>
</dbReference>
<dbReference type="EMBL" id="VZPB01000020">
    <property type="protein sequence ID" value="KAB0582537.1"/>
    <property type="molecule type" value="Genomic_DNA"/>
</dbReference>
<evidence type="ECO:0000256" key="8">
    <source>
        <dbReference type="ARBA" id="ARBA00023136"/>
    </source>
</evidence>
<dbReference type="GO" id="GO:0006811">
    <property type="term" value="P:monoatomic ion transport"/>
    <property type="evidence" value="ECO:0007669"/>
    <property type="project" value="UniProtKB-KW"/>
</dbReference>
<comment type="subcellular location">
    <subcellularLocation>
        <location evidence="1">Cell inner membrane</location>
        <topology evidence="1">Multi-pass membrane protein</topology>
    </subcellularLocation>
</comment>
<protein>
    <recommendedName>
        <fullName evidence="9">Multidrug-efflux transporter</fullName>
    </recommendedName>
</protein>
<gene>
    <name evidence="11" type="ORF">F7Q92_10195</name>
</gene>
<dbReference type="CDD" id="cd13131">
    <property type="entry name" value="MATE_NorM_like"/>
    <property type="match status" value="1"/>
</dbReference>
<keyword evidence="7" id="KW-0406">Ion transport</keyword>
<keyword evidence="3" id="KW-0050">Antiport</keyword>
<dbReference type="GO" id="GO:0015297">
    <property type="term" value="F:antiporter activity"/>
    <property type="evidence" value="ECO:0007669"/>
    <property type="project" value="UniProtKB-KW"/>
</dbReference>
<organism evidence="11 12">
    <name type="scientific">Ideonella dechloratans</name>
    <dbReference type="NCBI Taxonomy" id="36863"/>
    <lineage>
        <taxon>Bacteria</taxon>
        <taxon>Pseudomonadati</taxon>
        <taxon>Pseudomonadota</taxon>
        <taxon>Betaproteobacteria</taxon>
        <taxon>Burkholderiales</taxon>
        <taxon>Sphaerotilaceae</taxon>
        <taxon>Ideonella</taxon>
    </lineage>
</organism>
<evidence type="ECO:0000256" key="10">
    <source>
        <dbReference type="SAM" id="Phobius"/>
    </source>
</evidence>
<dbReference type="InterPro" id="IPR050222">
    <property type="entry name" value="MATE_MdtK"/>
</dbReference>
<evidence type="ECO:0000256" key="3">
    <source>
        <dbReference type="ARBA" id="ARBA00022449"/>
    </source>
</evidence>
<feature type="transmembrane region" description="Helical" evidence="10">
    <location>
        <begin position="192"/>
        <end position="215"/>
    </location>
</feature>
<evidence type="ECO:0000256" key="6">
    <source>
        <dbReference type="ARBA" id="ARBA00022989"/>
    </source>
</evidence>
<evidence type="ECO:0000256" key="9">
    <source>
        <dbReference type="ARBA" id="ARBA00031636"/>
    </source>
</evidence>
<keyword evidence="2" id="KW-0813">Transport</keyword>
<feature type="transmembrane region" description="Helical" evidence="10">
    <location>
        <begin position="280"/>
        <end position="303"/>
    </location>
</feature>
<dbReference type="Pfam" id="PF01554">
    <property type="entry name" value="MatE"/>
    <property type="match status" value="2"/>
</dbReference>
<dbReference type="OrthoDB" id="9780160at2"/>
<feature type="transmembrane region" description="Helical" evidence="10">
    <location>
        <begin position="94"/>
        <end position="111"/>
    </location>
</feature>
<sequence>MSDRSWLASVRRIVPLAWPVYIGQLAVLAFNTVDTVVVGRHSPLDLAAFAVGTAAYITIIIGFMGVVLALSPVVGQLHGAGRHEAAGDQFHQGLWLALGLSALGALFLWWPEPFLWMAKAGPEVAERTRSYLRALTLALPAALVFTVFRAFTTAVSRPKPVMLLQLGGLSLKVPLTIALVNGWPALGLPSLGVAGCAWATVIVLWAQTAGAWAWLRRDSFYTRFLLFEQGLRRPHAPALWELLRLGVPMGAGFLIEVTGFSFMALFIARLGTTPVAGHQIAMNLISLMFMLPMSVGNATSTLVAQRIGAQALGDARRLGWHGLWLGAGLAALVGCAVYLARTPVLQLYTRDAAVVAATLPLLAWLAVFHVADAVQTVVAFTLRAWRIATAPMVVYAFSLWGVGLGGGYLLAFNVTGAVPSSLQGAPGFWTAATLGLLAAGTGLTALQGWVLRRRVSPGTSASPAV</sequence>
<feature type="transmembrane region" description="Helical" evidence="10">
    <location>
        <begin position="163"/>
        <end position="186"/>
    </location>
</feature>
<keyword evidence="5 10" id="KW-0812">Transmembrane</keyword>
<proteinExistence type="predicted"/>
<reference evidence="11 12" key="1">
    <citation type="submission" date="2019-09" db="EMBL/GenBank/DDBJ databases">
        <title>Draft genome sequences of 48 bacterial type strains from the CCUG.</title>
        <authorList>
            <person name="Tunovic T."/>
            <person name="Pineiro-Iglesias B."/>
            <person name="Unosson C."/>
            <person name="Inganas E."/>
            <person name="Ohlen M."/>
            <person name="Cardew S."/>
            <person name="Jensie-Markopoulos S."/>
            <person name="Salva-Serra F."/>
            <person name="Jaen-Luchoro D."/>
            <person name="Karlsson R."/>
            <person name="Svensson-Stadler L."/>
            <person name="Chun J."/>
            <person name="Moore E."/>
        </authorList>
    </citation>
    <scope>NUCLEOTIDE SEQUENCE [LARGE SCALE GENOMIC DNA]</scope>
    <source>
        <strain evidence="11 12">CCUG 30977</strain>
    </source>
</reference>
<evidence type="ECO:0000313" key="11">
    <source>
        <dbReference type="EMBL" id="KAB0582537.1"/>
    </source>
</evidence>
<dbReference type="NCBIfam" id="TIGR00797">
    <property type="entry name" value="matE"/>
    <property type="match status" value="1"/>
</dbReference>
<dbReference type="RefSeq" id="WP_151124040.1">
    <property type="nucleotide sequence ID" value="NZ_CP088081.1"/>
</dbReference>
<dbReference type="InterPro" id="IPR002528">
    <property type="entry name" value="MATE_fam"/>
</dbReference>
<comment type="caution">
    <text evidence="11">The sequence shown here is derived from an EMBL/GenBank/DDBJ whole genome shotgun (WGS) entry which is preliminary data.</text>
</comment>
<evidence type="ECO:0000256" key="1">
    <source>
        <dbReference type="ARBA" id="ARBA00004429"/>
    </source>
</evidence>
<accession>A0A643FCD2</accession>
<keyword evidence="12" id="KW-1185">Reference proteome</keyword>
<feature type="transmembrane region" description="Helical" evidence="10">
    <location>
        <begin position="53"/>
        <end position="74"/>
    </location>
</feature>